<evidence type="ECO:0000256" key="2">
    <source>
        <dbReference type="ARBA" id="ARBA00023242"/>
    </source>
</evidence>
<evidence type="ECO:0000313" key="4">
    <source>
        <dbReference type="EMBL" id="OAL31281.1"/>
    </source>
</evidence>
<reference evidence="4 5" key="1">
    <citation type="submission" date="2016-03" db="EMBL/GenBank/DDBJ databases">
        <title>The draft genome sequence of Fonsecaea nubica causative agent of cutaneous subcutaneous infection in human host.</title>
        <authorList>
            <person name="Costa F."/>
            <person name="Sybren D.H."/>
            <person name="Raittz R.T."/>
            <person name="Weiss V.A."/>
            <person name="Leao A.C."/>
            <person name="Gomes R."/>
            <person name="De Souza E.M."/>
            <person name="Pedrosa F.O."/>
            <person name="Steffens M.B."/>
            <person name="Bombassaro A."/>
            <person name="Tadra-Sfeir M.Z."/>
            <person name="Moreno L.F."/>
            <person name="Najafzadeh M.J."/>
            <person name="Felipe M.S."/>
            <person name="Teixeira M."/>
            <person name="Sun J."/>
            <person name="Xi L."/>
            <person name="Castro M.A."/>
            <person name="Vicente V.A."/>
        </authorList>
    </citation>
    <scope>NUCLEOTIDE SEQUENCE [LARGE SCALE GENOMIC DNA]</scope>
    <source>
        <strain evidence="4 5">CBS 269.64</strain>
    </source>
</reference>
<dbReference type="GO" id="GO:0003677">
    <property type="term" value="F:DNA binding"/>
    <property type="evidence" value="ECO:0007669"/>
    <property type="project" value="UniProtKB-KW"/>
</dbReference>
<dbReference type="CDD" id="cd12148">
    <property type="entry name" value="fungal_TF_MHR"/>
    <property type="match status" value="1"/>
</dbReference>
<evidence type="ECO:0000256" key="3">
    <source>
        <dbReference type="SAM" id="MobiDB-lite"/>
    </source>
</evidence>
<protein>
    <recommendedName>
        <fullName evidence="6">Zn(2)-C6 fungal-type domain-containing protein</fullName>
    </recommendedName>
</protein>
<evidence type="ECO:0008006" key="6">
    <source>
        <dbReference type="Google" id="ProtNLM"/>
    </source>
</evidence>
<dbReference type="Proteomes" id="UP000185904">
    <property type="component" value="Unassembled WGS sequence"/>
</dbReference>
<keyword evidence="1" id="KW-0238">DNA-binding</keyword>
<dbReference type="AlphaFoldDB" id="A0A178CQV5"/>
<accession>A0A178CQV5</accession>
<dbReference type="GO" id="GO:0000981">
    <property type="term" value="F:DNA-binding transcription factor activity, RNA polymerase II-specific"/>
    <property type="evidence" value="ECO:0007669"/>
    <property type="project" value="InterPro"/>
</dbReference>
<dbReference type="RefSeq" id="XP_022497473.1">
    <property type="nucleotide sequence ID" value="XM_022646615.1"/>
</dbReference>
<dbReference type="OrthoDB" id="6509908at2759"/>
<dbReference type="InterPro" id="IPR036864">
    <property type="entry name" value="Zn2-C6_fun-type_DNA-bd_sf"/>
</dbReference>
<dbReference type="GO" id="GO:0008270">
    <property type="term" value="F:zinc ion binding"/>
    <property type="evidence" value="ECO:0007669"/>
    <property type="project" value="InterPro"/>
</dbReference>
<gene>
    <name evidence="4" type="ORF">AYO20_08336</name>
</gene>
<keyword evidence="5" id="KW-1185">Reference proteome</keyword>
<keyword evidence="2" id="KW-0539">Nucleus</keyword>
<evidence type="ECO:0000313" key="5">
    <source>
        <dbReference type="Proteomes" id="UP000185904"/>
    </source>
</evidence>
<sequence length="740" mass="82962">MGLPSCDAGGSSRYEIEQRGNFALRQSAAPSFDSASFPAEIRAANIQHYNFESNHGLRCRRRKIRCIRRSDDAESCRSCEDRGVKCVAQVYTSRPVHEQRLPSRHRIALLEVEVANLRKTVREIQSKLGYQITDVARPASVQATSSQGDDDSDNESNVSDVLATEQPTHLRSLFQNDWLSGDFGQLDQQLQDRKAKASAHLLDLARQTLQQLIPQREDARDMARTASKWIDLVHALLPQPFAVKSHTELLDSYESMCAPDADAISLASWLLDLAVTGLQEPQDHGSPETSLKRFRRIHDFARAVSDAVESTLISHDRLMGTIEGLGMAMHFLRLQISHGNFQKAWIRMRHFVAMAELLGLPKASQSLPPGNGTPDQSLFPRIQLWEFMCSAERLLCMIVNRPPATRRSDYTNLKPIIINGIIQVPVYLNKLTDITAKFSTLDDLGANHASGAQAYAYALELDRELRVLAAQTPKSWWDQDVVHFKPESLCQLLHYYFLMRVHLPFTMRQDPAEGNMYSRLTCMEACEAVAQRYQALRRMLPSGIFLSPILDLQAFTATTVLLLTSHTGPSSNHLDSEVNKARIQGIAAQVLKVMDEKSRDTTNASFARLGAMTIRSLNALLQQNGDAVNSRQLNLKVPLLGNVNVRRNIDPSQAPSTDQQPFQVQPDTGLWRSQQHILPQPGTMPTSNGGHFALAQTSAGWELNPLSWSFDTHDNFFQDAFMGDSFEPIGMWQTDYDGFQ</sequence>
<evidence type="ECO:0000256" key="1">
    <source>
        <dbReference type="ARBA" id="ARBA00023125"/>
    </source>
</evidence>
<dbReference type="PANTHER" id="PTHR47840:SF3">
    <property type="entry name" value="ZN(II)2CYS6 TRANSCRIPTION FACTOR (EUROFUNG)"/>
    <property type="match status" value="1"/>
</dbReference>
<feature type="region of interest" description="Disordered" evidence="3">
    <location>
        <begin position="138"/>
        <end position="159"/>
    </location>
</feature>
<organism evidence="4 5">
    <name type="scientific">Fonsecaea nubica</name>
    <dbReference type="NCBI Taxonomy" id="856822"/>
    <lineage>
        <taxon>Eukaryota</taxon>
        <taxon>Fungi</taxon>
        <taxon>Dikarya</taxon>
        <taxon>Ascomycota</taxon>
        <taxon>Pezizomycotina</taxon>
        <taxon>Eurotiomycetes</taxon>
        <taxon>Chaetothyriomycetidae</taxon>
        <taxon>Chaetothyriales</taxon>
        <taxon>Herpotrichiellaceae</taxon>
        <taxon>Fonsecaea</taxon>
    </lineage>
</organism>
<dbReference type="Gene3D" id="4.10.240.10">
    <property type="entry name" value="Zn(2)-C6 fungal-type DNA-binding domain"/>
    <property type="match status" value="1"/>
</dbReference>
<proteinExistence type="predicted"/>
<dbReference type="EMBL" id="LVCJ01000064">
    <property type="protein sequence ID" value="OAL31281.1"/>
    <property type="molecule type" value="Genomic_DNA"/>
</dbReference>
<dbReference type="PANTHER" id="PTHR47840">
    <property type="entry name" value="ZN(II)2CYS6 TRANSCRIPTION FACTOR (EUROFUNG)-RELATED"/>
    <property type="match status" value="1"/>
</dbReference>
<comment type="caution">
    <text evidence="4">The sequence shown here is derived from an EMBL/GenBank/DDBJ whole genome shotgun (WGS) entry which is preliminary data.</text>
</comment>
<dbReference type="GeneID" id="34591742"/>
<name>A0A178CQV5_9EURO</name>